<dbReference type="SUPFAM" id="SSF53822">
    <property type="entry name" value="Periplasmic binding protein-like I"/>
    <property type="match status" value="1"/>
</dbReference>
<dbReference type="AlphaFoldDB" id="A0A2U2BF98"/>
<dbReference type="GO" id="GO:0006865">
    <property type="term" value="P:amino acid transport"/>
    <property type="evidence" value="ECO:0007669"/>
    <property type="project" value="UniProtKB-KW"/>
</dbReference>
<proteinExistence type="inferred from homology"/>
<dbReference type="EMBL" id="CP095873">
    <property type="protein sequence ID" value="UPL21421.1"/>
    <property type="molecule type" value="Genomic_DNA"/>
</dbReference>
<dbReference type="PRINTS" id="PR00337">
    <property type="entry name" value="LEUILEVALBP"/>
</dbReference>
<evidence type="ECO:0000256" key="3">
    <source>
        <dbReference type="ARBA" id="ARBA00022729"/>
    </source>
</evidence>
<dbReference type="EMBL" id="QEXO01000005">
    <property type="protein sequence ID" value="PWE12671.1"/>
    <property type="molecule type" value="Genomic_DNA"/>
</dbReference>
<dbReference type="InterPro" id="IPR028081">
    <property type="entry name" value="Leu-bd"/>
</dbReference>
<keyword evidence="4" id="KW-0029">Amino-acid transport</keyword>
<evidence type="ECO:0000256" key="2">
    <source>
        <dbReference type="ARBA" id="ARBA00022448"/>
    </source>
</evidence>
<keyword evidence="2" id="KW-0813">Transport</keyword>
<dbReference type="Proteomes" id="UP000245216">
    <property type="component" value="Unassembled WGS sequence"/>
</dbReference>
<organism evidence="7 9">
    <name type="scientific">Alcaligenes faecalis</name>
    <dbReference type="NCBI Taxonomy" id="511"/>
    <lineage>
        <taxon>Bacteria</taxon>
        <taxon>Pseudomonadati</taxon>
        <taxon>Pseudomonadota</taxon>
        <taxon>Betaproteobacteria</taxon>
        <taxon>Burkholderiales</taxon>
        <taxon>Alcaligenaceae</taxon>
        <taxon>Alcaligenes</taxon>
    </lineage>
</organism>
<dbReference type="InterPro" id="IPR051010">
    <property type="entry name" value="BCAA_transport"/>
</dbReference>
<dbReference type="Proteomes" id="UP000830925">
    <property type="component" value="Chromosome"/>
</dbReference>
<accession>A0A2U2BF98</accession>
<keyword evidence="3 5" id="KW-0732">Signal</keyword>
<dbReference type="Pfam" id="PF13458">
    <property type="entry name" value="Peripla_BP_6"/>
    <property type="match status" value="1"/>
</dbReference>
<evidence type="ECO:0000256" key="5">
    <source>
        <dbReference type="SAM" id="SignalP"/>
    </source>
</evidence>
<feature type="chain" id="PRO_5041538360" evidence="5">
    <location>
        <begin position="23"/>
        <end position="385"/>
    </location>
</feature>
<feature type="signal peptide" evidence="5">
    <location>
        <begin position="1"/>
        <end position="22"/>
    </location>
</feature>
<evidence type="ECO:0000256" key="1">
    <source>
        <dbReference type="ARBA" id="ARBA00010062"/>
    </source>
</evidence>
<dbReference type="InterPro" id="IPR028082">
    <property type="entry name" value="Peripla_BP_I"/>
</dbReference>
<reference evidence="8" key="3">
    <citation type="submission" date="2022-04" db="EMBL/GenBank/DDBJ databases">
        <title>Genomic mining of Alcaligenes faecalis D334 producing ectoin and derivatives.</title>
        <authorList>
            <person name="Doan V.T."/>
            <person name="Quach N.T."/>
            <person name="Vu T.-H.-N."/>
            <person name="Phi Q.-T."/>
        </authorList>
    </citation>
    <scope>NUCLEOTIDE SEQUENCE</scope>
    <source>
        <strain evidence="8">D334</strain>
    </source>
</reference>
<dbReference type="RefSeq" id="WP_009461449.1">
    <property type="nucleotide sequence ID" value="NZ_CP013119.1"/>
</dbReference>
<comment type="similarity">
    <text evidence="1">Belongs to the leucine-binding protein family.</text>
</comment>
<dbReference type="KEGG" id="afa:UZ73_10550"/>
<dbReference type="STRING" id="511.UZ73_10550"/>
<dbReference type="CDD" id="cd06336">
    <property type="entry name" value="PBP1_ABC_ligand_binding-like"/>
    <property type="match status" value="1"/>
</dbReference>
<gene>
    <name evidence="7" type="ORF">DF183_18050</name>
    <name evidence="8" type="ORF">MXF72_18895</name>
</gene>
<reference evidence="7 9" key="1">
    <citation type="submission" date="2018-05" db="EMBL/GenBank/DDBJ databases">
        <title>Genome Sequence of an Efficient Indole-Degrading Bacterium, Alcaligenes sp.YBY.</title>
        <authorList>
            <person name="Yang B."/>
        </authorList>
    </citation>
    <scope>NUCLEOTIDE SEQUENCE [LARGE SCALE GENOMIC DNA]</scope>
    <source>
        <strain evidence="7 9">YBY</strain>
    </source>
</reference>
<dbReference type="GeneID" id="29368996"/>
<feature type="domain" description="Leucine-binding protein" evidence="6">
    <location>
        <begin position="24"/>
        <end position="374"/>
    </location>
</feature>
<protein>
    <submittedName>
        <fullName evidence="7">ABC transporter substrate-binding protein</fullName>
    </submittedName>
</protein>
<reference evidence="7 9" key="2">
    <citation type="submission" date="2018-05" db="EMBL/GenBank/DDBJ databases">
        <authorList>
            <person name="Lanie J.A."/>
            <person name="Ng W.-L."/>
            <person name="Kazmierczak K.M."/>
            <person name="Andrzejewski T.M."/>
            <person name="Davidsen T.M."/>
            <person name="Wayne K.J."/>
            <person name="Tettelin H."/>
            <person name="Glass J.I."/>
            <person name="Rusch D."/>
            <person name="Podicherti R."/>
            <person name="Tsui H.-C.T."/>
            <person name="Winkler M.E."/>
        </authorList>
    </citation>
    <scope>NUCLEOTIDE SEQUENCE [LARGE SCALE GENOMIC DNA]</scope>
    <source>
        <strain evidence="7 9">YBY</strain>
    </source>
</reference>
<evidence type="ECO:0000259" key="6">
    <source>
        <dbReference type="Pfam" id="PF13458"/>
    </source>
</evidence>
<evidence type="ECO:0000256" key="4">
    <source>
        <dbReference type="ARBA" id="ARBA00022970"/>
    </source>
</evidence>
<name>A0A2U2BF98_ALCFA</name>
<dbReference type="Gene3D" id="3.40.50.2300">
    <property type="match status" value="2"/>
</dbReference>
<evidence type="ECO:0000313" key="9">
    <source>
        <dbReference type="Proteomes" id="UP000245216"/>
    </source>
</evidence>
<dbReference type="PANTHER" id="PTHR30483">
    <property type="entry name" value="LEUCINE-SPECIFIC-BINDING PROTEIN"/>
    <property type="match status" value="1"/>
</dbReference>
<evidence type="ECO:0000313" key="8">
    <source>
        <dbReference type="EMBL" id="UPL21421.1"/>
    </source>
</evidence>
<dbReference type="PANTHER" id="PTHR30483:SF6">
    <property type="entry name" value="PERIPLASMIC BINDING PROTEIN OF ABC TRANSPORTER FOR NATURAL AMINO ACIDS"/>
    <property type="match status" value="1"/>
</dbReference>
<sequence>MKNGIRGVLAAAGMVAALGAQAQTLKLGVVGGMTGPGAPWGLAIDGGVKIAVDEINQAGGLEVGDKKYKVEVLTYDDHYKAADAVTATNRLIDQDEVKYIIGPIGSASVMAMKPITERNKVIMLSNSYSTEVLDANTQYMFRVLPTQYEYNRQLIGWLKQERPELKRLAILSPNDATGWSTQKIQTAAYKDAGYDVAETKFFERSQNDFRTLLTSILAKNVDFIELDTVPPGPAGIVIRQAREMGFKGQFTKFGGNNVAETVKSAGADNAEGTLVYLSADPSSEPYQKLSQAYAKVHSNSMDDFVFYFYDATRLLFKAINEAGTVDDTDAVRARIEANSSFDGIQGAIVWGGKDVYGVNHQIATPAYLGVIEGGKAKVINKFDAR</sequence>
<dbReference type="InterPro" id="IPR000709">
    <property type="entry name" value="Leu_Ile_Val-bd"/>
</dbReference>
<evidence type="ECO:0000313" key="7">
    <source>
        <dbReference type="EMBL" id="PWE12671.1"/>
    </source>
</evidence>